<keyword evidence="12" id="KW-1185">Reference proteome</keyword>
<dbReference type="CDD" id="cd00009">
    <property type="entry name" value="AAA"/>
    <property type="match status" value="1"/>
</dbReference>
<keyword evidence="3" id="KW-0547">Nucleotide-binding</keyword>
<keyword evidence="2" id="KW-0235">DNA replication</keyword>
<evidence type="ECO:0000256" key="7">
    <source>
        <dbReference type="ARBA" id="ARBA00023306"/>
    </source>
</evidence>
<evidence type="ECO:0000256" key="5">
    <source>
        <dbReference type="ARBA" id="ARBA00023125"/>
    </source>
</evidence>
<evidence type="ECO:0000256" key="8">
    <source>
        <dbReference type="ARBA" id="ARBA00043975"/>
    </source>
</evidence>
<dbReference type="GO" id="GO:0006260">
    <property type="term" value="P:DNA replication"/>
    <property type="evidence" value="ECO:0007669"/>
    <property type="project" value="UniProtKB-KW"/>
</dbReference>
<evidence type="ECO:0000313" key="12">
    <source>
        <dbReference type="Proteomes" id="UP000521943"/>
    </source>
</evidence>
<keyword evidence="4" id="KW-0067">ATP-binding</keyword>
<dbReference type="OrthoDB" id="2195431at2759"/>
<reference evidence="11 12" key="1">
    <citation type="submission" date="2020-07" db="EMBL/GenBank/DDBJ databases">
        <title>Comparative genomics of pyrophilous fungi reveals a link between fire events and developmental genes.</title>
        <authorList>
            <consortium name="DOE Joint Genome Institute"/>
            <person name="Steindorff A.S."/>
            <person name="Carver A."/>
            <person name="Calhoun S."/>
            <person name="Stillman K."/>
            <person name="Liu H."/>
            <person name="Lipzen A."/>
            <person name="Pangilinan J."/>
            <person name="Labutti K."/>
            <person name="Bruns T.D."/>
            <person name="Grigoriev I.V."/>
        </authorList>
    </citation>
    <scope>NUCLEOTIDE SEQUENCE [LARGE SCALE GENOMIC DNA]</scope>
    <source>
        <strain evidence="11 12">CBS 144469</strain>
    </source>
</reference>
<dbReference type="EMBL" id="JACGCI010000005">
    <property type="protein sequence ID" value="KAF6763864.1"/>
    <property type="molecule type" value="Genomic_DNA"/>
</dbReference>
<dbReference type="Pfam" id="PF00004">
    <property type="entry name" value="AAA"/>
    <property type="match status" value="1"/>
</dbReference>
<comment type="caution">
    <text evidence="11">The sequence shown here is derived from an EMBL/GenBank/DDBJ whole genome shotgun (WGS) entry which is preliminary data.</text>
</comment>
<comment type="similarity">
    <text evidence="8">Belongs to the activator 1 small subunits family. CTF18 subfamily.</text>
</comment>
<dbReference type="InterPro" id="IPR003593">
    <property type="entry name" value="AAA+_ATPase"/>
</dbReference>
<keyword evidence="7" id="KW-0131">Cell cycle</keyword>
<feature type="compositionally biased region" description="Polar residues" evidence="9">
    <location>
        <begin position="1"/>
        <end position="19"/>
    </location>
</feature>
<gene>
    <name evidence="11" type="ORF">DFP72DRAFT_873626</name>
</gene>
<feature type="domain" description="AAA+ ATPase" evidence="10">
    <location>
        <begin position="328"/>
        <end position="478"/>
    </location>
</feature>
<feature type="compositionally biased region" description="Low complexity" evidence="9">
    <location>
        <begin position="20"/>
        <end position="33"/>
    </location>
</feature>
<evidence type="ECO:0000256" key="6">
    <source>
        <dbReference type="ARBA" id="ARBA00023242"/>
    </source>
</evidence>
<dbReference type="Gene3D" id="3.40.50.300">
    <property type="entry name" value="P-loop containing nucleotide triphosphate hydrolases"/>
    <property type="match status" value="1"/>
</dbReference>
<evidence type="ECO:0000256" key="4">
    <source>
        <dbReference type="ARBA" id="ARBA00022840"/>
    </source>
</evidence>
<comment type="subcellular location">
    <subcellularLocation>
        <location evidence="1">Nucleus</location>
    </subcellularLocation>
</comment>
<dbReference type="AlphaFoldDB" id="A0A8H6MFE1"/>
<evidence type="ECO:0000313" key="11">
    <source>
        <dbReference type="EMBL" id="KAF6763864.1"/>
    </source>
</evidence>
<keyword evidence="5" id="KW-0238">DNA-binding</keyword>
<sequence length="918" mass="101076">MGFGSSNLLEGSTASSFGQSSLLSLEPNELLAPSSPPKTEDESLSSPAEELPEEEDTNSSGFGFLSNGLLGGDDLPITEPSKGPAEDNTSVASSLNGALLLNDNGGAKASAFQSNGLLGGEDLLSKEPTSDKAAPTSSFGFESNGLLGGDGGQLDDLLSQDELPSVTSFFGAPVGLTDSSVTPASTSLSKPSICARTFDGKAIFFKRKVPKRNAEASTSKAGRMNNLLDVPLHRLLDTLSHDKADQLRKEALQPQQQDDSIVEDELWVDRYRPRKFTDLLGNERAARDAMTWVKQWDWCVFGRTKSRKPMKREKDDSDPYEDEYHRPREKFLLLSGPPGLGKTTLAHVIARQAGYEVMEINASDARSGQVVDDRIRPTLEAGSTVGSSKPVLLVIDEIDGATGSGENSNTFIHKLVQLTQVKPKKKQRNGKRDPGSSRPILRPIICICNDGNASSIAKLRPHALQIRFNKPSDIHTVKRLREICEGEGLKADSRALTTLVGVARGDLRGCLNTLQFIKSKREEVTETMVRKATVGMKEAEHSVQVVLNNLFSPLSKKRVKELGLTEQDEAKYVSRLYHDIDGSGRESAIATGCFGHYATLRNFDANLTRHEKAGEWLLTFDLISASMYGDADFSLTHYLPYFLVPFYPLFQERNGERVERNQADWDHLQTFRSNEEVYRTLSRGLRSAAVRHGGDFRHLSGTPIVQLEFAPLLNRILSPPLRPVNSQIIKPDEKAVLDRLVHLMSALELRFVRERSEEGQLSYRLDPPIDVFVTYDGKRAVDLPPSRYAVRHLVAVEVDAKLADRENDVVEKGKRGKHHNFAQSSSLGFANAKRAREGDDGDIASSGKRARLELTDIADRPPTDFFGRAITVSNNQNQKAKPVSRKGTLQPKGYRASYKFAEGNSAAVRKSVKVGYFL</sequence>
<dbReference type="SMART" id="SM00382">
    <property type="entry name" value="AAA"/>
    <property type="match status" value="1"/>
</dbReference>
<dbReference type="PANTHER" id="PTHR46765:SF1">
    <property type="entry name" value="P-LOOP CONTAINING NUCLEOSIDE TRIPHOSPHATE HYDROLASES SUPERFAMILY PROTEIN"/>
    <property type="match status" value="1"/>
</dbReference>
<dbReference type="GO" id="GO:0016887">
    <property type="term" value="F:ATP hydrolysis activity"/>
    <property type="evidence" value="ECO:0007669"/>
    <property type="project" value="InterPro"/>
</dbReference>
<dbReference type="SUPFAM" id="SSF52540">
    <property type="entry name" value="P-loop containing nucleoside triphosphate hydrolases"/>
    <property type="match status" value="1"/>
</dbReference>
<evidence type="ECO:0000256" key="2">
    <source>
        <dbReference type="ARBA" id="ARBA00022705"/>
    </source>
</evidence>
<organism evidence="11 12">
    <name type="scientific">Ephemerocybe angulata</name>
    <dbReference type="NCBI Taxonomy" id="980116"/>
    <lineage>
        <taxon>Eukaryota</taxon>
        <taxon>Fungi</taxon>
        <taxon>Dikarya</taxon>
        <taxon>Basidiomycota</taxon>
        <taxon>Agaricomycotina</taxon>
        <taxon>Agaricomycetes</taxon>
        <taxon>Agaricomycetidae</taxon>
        <taxon>Agaricales</taxon>
        <taxon>Agaricineae</taxon>
        <taxon>Psathyrellaceae</taxon>
        <taxon>Ephemerocybe</taxon>
    </lineage>
</organism>
<evidence type="ECO:0000256" key="1">
    <source>
        <dbReference type="ARBA" id="ARBA00004123"/>
    </source>
</evidence>
<accession>A0A8H6MFE1</accession>
<feature type="region of interest" description="Disordered" evidence="9">
    <location>
        <begin position="122"/>
        <end position="145"/>
    </location>
</feature>
<dbReference type="Proteomes" id="UP000521943">
    <property type="component" value="Unassembled WGS sequence"/>
</dbReference>
<dbReference type="GO" id="GO:0005634">
    <property type="term" value="C:nucleus"/>
    <property type="evidence" value="ECO:0007669"/>
    <property type="project" value="UniProtKB-SubCell"/>
</dbReference>
<protein>
    <recommendedName>
        <fullName evidence="10">AAA+ ATPase domain-containing protein</fullName>
    </recommendedName>
</protein>
<keyword evidence="6" id="KW-0539">Nucleus</keyword>
<dbReference type="InterPro" id="IPR053016">
    <property type="entry name" value="CTF18-RFC_complex"/>
</dbReference>
<feature type="compositionally biased region" description="Low complexity" evidence="9">
    <location>
        <begin position="58"/>
        <end position="75"/>
    </location>
</feature>
<dbReference type="GO" id="GO:0003677">
    <property type="term" value="F:DNA binding"/>
    <property type="evidence" value="ECO:0007669"/>
    <property type="project" value="UniProtKB-KW"/>
</dbReference>
<dbReference type="GO" id="GO:0005524">
    <property type="term" value="F:ATP binding"/>
    <property type="evidence" value="ECO:0007669"/>
    <property type="project" value="UniProtKB-KW"/>
</dbReference>
<proteinExistence type="inferred from homology"/>
<dbReference type="InterPro" id="IPR003959">
    <property type="entry name" value="ATPase_AAA_core"/>
</dbReference>
<dbReference type="Gene3D" id="1.10.8.60">
    <property type="match status" value="1"/>
</dbReference>
<evidence type="ECO:0000256" key="9">
    <source>
        <dbReference type="SAM" id="MobiDB-lite"/>
    </source>
</evidence>
<dbReference type="CDD" id="cd18140">
    <property type="entry name" value="HLD_clamp_RFC"/>
    <property type="match status" value="1"/>
</dbReference>
<evidence type="ECO:0000259" key="10">
    <source>
        <dbReference type="SMART" id="SM00382"/>
    </source>
</evidence>
<evidence type="ECO:0000256" key="3">
    <source>
        <dbReference type="ARBA" id="ARBA00022741"/>
    </source>
</evidence>
<name>A0A8H6MFE1_9AGAR</name>
<dbReference type="PANTHER" id="PTHR46765">
    <property type="entry name" value="P-LOOP CONTAINING NUCLEOSIDE TRIPHOSPHATE HYDROLASES SUPERFAMILY PROTEIN"/>
    <property type="match status" value="1"/>
</dbReference>
<feature type="region of interest" description="Disordered" evidence="9">
    <location>
        <begin position="1"/>
        <end position="90"/>
    </location>
</feature>
<dbReference type="InterPro" id="IPR027417">
    <property type="entry name" value="P-loop_NTPase"/>
</dbReference>
<dbReference type="InterPro" id="IPR047854">
    <property type="entry name" value="RFC_lid"/>
</dbReference>